<keyword evidence="1" id="KW-0808">Transferase</keyword>
<dbReference type="FunFam" id="3.40.720.10:FF:000091">
    <property type="entry name" value="Phosphatidylinositol glycan anchor biosynthesis, class N"/>
    <property type="match status" value="1"/>
</dbReference>
<organism evidence="2 3">
    <name type="scientific">Cervus elaphus hippelaphus</name>
    <name type="common">European red deer</name>
    <dbReference type="NCBI Taxonomy" id="46360"/>
    <lineage>
        <taxon>Eukaryota</taxon>
        <taxon>Metazoa</taxon>
        <taxon>Chordata</taxon>
        <taxon>Craniata</taxon>
        <taxon>Vertebrata</taxon>
        <taxon>Euteleostomi</taxon>
        <taxon>Mammalia</taxon>
        <taxon>Eutheria</taxon>
        <taxon>Laurasiatheria</taxon>
        <taxon>Artiodactyla</taxon>
        <taxon>Ruminantia</taxon>
        <taxon>Pecora</taxon>
        <taxon>Cervidae</taxon>
        <taxon>Cervinae</taxon>
        <taxon>Cervus</taxon>
    </lineage>
</organism>
<protein>
    <recommendedName>
        <fullName evidence="1">GPI ethanolamine phosphate transferase 1</fullName>
        <ecNumber evidence="1">2.-.-.-</ecNumber>
    </recommendedName>
</protein>
<dbReference type="EC" id="2.-.-.-" evidence="1"/>
<comment type="caution">
    <text evidence="2">The sequence shown here is derived from an EMBL/GenBank/DDBJ whole genome shotgun (WGS) entry which is preliminary data.</text>
</comment>
<comment type="pathway">
    <text evidence="1">Glycolipid biosynthesis; glycosylphosphatidylinositol-anchor biosynthesis.</text>
</comment>
<evidence type="ECO:0000313" key="2">
    <source>
        <dbReference type="EMBL" id="OWK01606.1"/>
    </source>
</evidence>
<dbReference type="GO" id="GO:0051377">
    <property type="term" value="F:mannose-ethanolamine phosphotransferase activity"/>
    <property type="evidence" value="ECO:0007669"/>
    <property type="project" value="UniProtKB-UniRule"/>
</dbReference>
<keyword evidence="3" id="KW-1185">Reference proteome</keyword>
<comment type="subcellular location">
    <subcellularLocation>
        <location evidence="1">Endoplasmic reticulum membrane</location>
        <topology evidence="1">Multi-pass membrane protein</topology>
    </subcellularLocation>
</comment>
<dbReference type="AlphaFoldDB" id="A0A212C6J4"/>
<dbReference type="InterPro" id="IPR017850">
    <property type="entry name" value="Alkaline_phosphatase_core_sf"/>
</dbReference>
<dbReference type="GO" id="GO:0005789">
    <property type="term" value="C:endoplasmic reticulum membrane"/>
    <property type="evidence" value="ECO:0007669"/>
    <property type="project" value="UniProtKB-SubCell"/>
</dbReference>
<gene>
    <name evidence="2" type="ORF">Celaphus_00017837</name>
</gene>
<proteinExistence type="inferred from homology"/>
<keyword evidence="1" id="KW-0256">Endoplasmic reticulum</keyword>
<accession>A0A212C6J4</accession>
<comment type="function">
    <text evidence="1">Ethanolamine phosphate transferase involved in glycosylphosphatidylinositol-anchor biosynthesis. Transfers ethanolamine phosphate to the first alpha-1,4-linked mannose of the glycosylphosphatidylinositol precursor of GPI-anchor.</text>
</comment>
<reference evidence="2 3" key="1">
    <citation type="journal article" date="2018" name="Mol. Genet. Genomics">
        <title>The red deer Cervus elaphus genome CerEla1.0: sequencing, annotating, genes, and chromosomes.</title>
        <authorList>
            <person name="Bana N.A."/>
            <person name="Nyiri A."/>
            <person name="Nagy J."/>
            <person name="Frank K."/>
            <person name="Nagy T."/>
            <person name="Steger V."/>
            <person name="Schiller M."/>
            <person name="Lakatos P."/>
            <person name="Sugar L."/>
            <person name="Horn P."/>
            <person name="Barta E."/>
            <person name="Orosz L."/>
        </authorList>
    </citation>
    <scope>NUCLEOTIDE SEQUENCE [LARGE SCALE GENOMIC DNA]</scope>
    <source>
        <strain evidence="2">Hungarian</strain>
    </source>
</reference>
<name>A0A212C6J4_CEREH</name>
<dbReference type="UniPathway" id="UPA00196"/>
<dbReference type="InterPro" id="IPR007070">
    <property type="entry name" value="GPI_EtnP_transferase_1"/>
</dbReference>
<dbReference type="EMBL" id="MKHE01000027">
    <property type="protein sequence ID" value="OWK01606.1"/>
    <property type="molecule type" value="Genomic_DNA"/>
</dbReference>
<dbReference type="CDD" id="cd16020">
    <property type="entry name" value="GPI_EPT_1"/>
    <property type="match status" value="1"/>
</dbReference>
<dbReference type="Gene3D" id="3.40.720.10">
    <property type="entry name" value="Alkaline Phosphatase, subunit A"/>
    <property type="match status" value="1"/>
</dbReference>
<dbReference type="PANTHER" id="PTHR12250:SF0">
    <property type="entry name" value="GPI ETHANOLAMINE PHOSPHATE TRANSFERASE 1"/>
    <property type="match status" value="1"/>
</dbReference>
<evidence type="ECO:0000313" key="3">
    <source>
        <dbReference type="Proteomes" id="UP000242450"/>
    </source>
</evidence>
<dbReference type="GO" id="GO:0006506">
    <property type="term" value="P:GPI anchor biosynthetic process"/>
    <property type="evidence" value="ECO:0007669"/>
    <property type="project" value="UniProtKB-UniPathway"/>
</dbReference>
<dbReference type="Proteomes" id="UP000242450">
    <property type="component" value="Chromosome 27"/>
</dbReference>
<comment type="similarity">
    <text evidence="1">Belongs to the PIGG/PIGN/PIGO family. PIGN subfamily.</text>
</comment>
<dbReference type="InterPro" id="IPR037671">
    <property type="entry name" value="PIGN_N"/>
</dbReference>
<sequence>MLLYVTLGLFVHFVFFASIFDIYFTSPLVHGMTPQFTPLPPPAKRLVLFVADGLRADKLYELDEDGNSRAPFLRNVIMNEGSWGISHTRVPTESRPGHVAIIAGFYEDVSAVAKGWKENPVEFDSLLNETRYTWSWGSPDIVTMFAKDDLGNHIFRHTYDASNEDFGAHDVTKLDTWVFDHVKTQMDMLIDHHQGSHGAGHPLETCTPFIAWGAGIRLPQKVSAQKFDDLYLQEWKLENWKRRDINQGIVPVDILNTSDLFKAESMFTNAVQILEQFKVKMTQKKEATLPFLFTPFK</sequence>
<keyword evidence="1" id="KW-0337">GPI-anchor biosynthesis</keyword>
<dbReference type="OrthoDB" id="2748310at2759"/>
<dbReference type="SUPFAM" id="SSF53649">
    <property type="entry name" value="Alkaline phosphatase-like"/>
    <property type="match status" value="1"/>
</dbReference>
<dbReference type="PANTHER" id="PTHR12250">
    <property type="entry name" value="PHOSPHATIDYLINOSITOL GLYCAN, CLASS N"/>
    <property type="match status" value="1"/>
</dbReference>
<evidence type="ECO:0000256" key="1">
    <source>
        <dbReference type="RuleBase" id="RU367138"/>
    </source>
</evidence>